<dbReference type="AlphaFoldDB" id="A0A1G7HKQ8"/>
<dbReference type="Proteomes" id="UP000199076">
    <property type="component" value="Unassembled WGS sequence"/>
</dbReference>
<evidence type="ECO:0000259" key="2">
    <source>
        <dbReference type="Pfam" id="PF00561"/>
    </source>
</evidence>
<dbReference type="OrthoDB" id="299757at2157"/>
<dbReference type="PRINTS" id="PR00412">
    <property type="entry name" value="EPOXHYDRLASE"/>
</dbReference>
<evidence type="ECO:0000313" key="3">
    <source>
        <dbReference type="EMBL" id="SDF00941.1"/>
    </source>
</evidence>
<dbReference type="GO" id="GO:0016787">
    <property type="term" value="F:hydrolase activity"/>
    <property type="evidence" value="ECO:0007669"/>
    <property type="project" value="UniProtKB-KW"/>
</dbReference>
<name>A0A1G7HKQ8_9EURY</name>
<protein>
    <submittedName>
        <fullName evidence="3">Pimeloyl-ACP methyl ester carboxylesterase</fullName>
    </submittedName>
</protein>
<keyword evidence="4" id="KW-1185">Reference proteome</keyword>
<feature type="domain" description="AB hydrolase-1" evidence="2">
    <location>
        <begin position="34"/>
        <end position="289"/>
    </location>
</feature>
<keyword evidence="1" id="KW-0378">Hydrolase</keyword>
<dbReference type="Pfam" id="PF00561">
    <property type="entry name" value="Abhydrolase_1"/>
    <property type="match status" value="1"/>
</dbReference>
<dbReference type="PANTHER" id="PTHR43329">
    <property type="entry name" value="EPOXIDE HYDROLASE"/>
    <property type="match status" value="1"/>
</dbReference>
<dbReference type="SUPFAM" id="SSF53474">
    <property type="entry name" value="alpha/beta-Hydrolases"/>
    <property type="match status" value="1"/>
</dbReference>
<dbReference type="InterPro" id="IPR000073">
    <property type="entry name" value="AB_hydrolase_1"/>
</dbReference>
<gene>
    <name evidence="3" type="ORF">SAMN05216218_10362</name>
</gene>
<dbReference type="Gene3D" id="3.40.50.1820">
    <property type="entry name" value="alpha/beta hydrolase"/>
    <property type="match status" value="1"/>
</dbReference>
<dbReference type="EMBL" id="FNBK01000003">
    <property type="protein sequence ID" value="SDF00941.1"/>
    <property type="molecule type" value="Genomic_DNA"/>
</dbReference>
<dbReference type="PRINTS" id="PR00111">
    <property type="entry name" value="ABHYDROLASE"/>
</dbReference>
<organism evidence="3 4">
    <name type="scientific">Halorientalis regularis</name>
    <dbReference type="NCBI Taxonomy" id="660518"/>
    <lineage>
        <taxon>Archaea</taxon>
        <taxon>Methanobacteriati</taxon>
        <taxon>Methanobacteriota</taxon>
        <taxon>Stenosarchaea group</taxon>
        <taxon>Halobacteria</taxon>
        <taxon>Halobacteriales</taxon>
        <taxon>Haloarculaceae</taxon>
        <taxon>Halorientalis</taxon>
    </lineage>
</organism>
<dbReference type="InterPro" id="IPR029058">
    <property type="entry name" value="AB_hydrolase_fold"/>
</dbReference>
<proteinExistence type="predicted"/>
<accession>A0A1G7HKQ8</accession>
<evidence type="ECO:0000256" key="1">
    <source>
        <dbReference type="ARBA" id="ARBA00022801"/>
    </source>
</evidence>
<reference evidence="4" key="1">
    <citation type="submission" date="2016-10" db="EMBL/GenBank/DDBJ databases">
        <authorList>
            <person name="Varghese N."/>
            <person name="Submissions S."/>
        </authorList>
    </citation>
    <scope>NUCLEOTIDE SEQUENCE [LARGE SCALE GENOMIC DNA]</scope>
    <source>
        <strain evidence="4">IBRC-M 10760</strain>
    </source>
</reference>
<evidence type="ECO:0000313" key="4">
    <source>
        <dbReference type="Proteomes" id="UP000199076"/>
    </source>
</evidence>
<dbReference type="STRING" id="660518.SAMN05216218_10362"/>
<dbReference type="RefSeq" id="WP_092688579.1">
    <property type="nucleotide sequence ID" value="NZ_FNBK01000003.1"/>
</dbReference>
<sequence length="303" mass="33690">MSDPLADIDLEHDNAVVDDVRLHYVAAGPEDGEVVVLVHGFPEFWYSWRYQIGPLAEAGYRVVAPDLRGYNRSEKPHGVDSYAIENLVGDVVGLIRSHGETAHLVGHDWGGAIAWAVGMQRPDVLDSLTVMNAPHPAAFAREFDLAQLQRSWYVLFFQVPWLPERLLSAGGARAVGEVFRDQPANPDAFDDEDVRRYREAFSRPGAARAAVNYYRAYVDGIGVPMAKATLPGLRRFFDPPGDTEITVPTLVLWGERDAALGVGISEGLDEWIPDLRVERFPEASHWVQCDVPEAVTEELLDFL</sequence>
<dbReference type="InterPro" id="IPR000639">
    <property type="entry name" value="Epox_hydrolase-like"/>
</dbReference>